<comment type="caution">
    <text evidence="2">The sequence shown here is derived from an EMBL/GenBank/DDBJ whole genome shotgun (WGS) entry which is preliminary data.</text>
</comment>
<keyword evidence="2" id="KW-0808">Transferase</keyword>
<evidence type="ECO:0000259" key="1">
    <source>
        <dbReference type="Pfam" id="PF08241"/>
    </source>
</evidence>
<organism evidence="2 3">
    <name type="scientific">Dietzia maris</name>
    <dbReference type="NCBI Taxonomy" id="37915"/>
    <lineage>
        <taxon>Bacteria</taxon>
        <taxon>Bacillati</taxon>
        <taxon>Actinomycetota</taxon>
        <taxon>Actinomycetes</taxon>
        <taxon>Mycobacteriales</taxon>
        <taxon>Dietziaceae</taxon>
        <taxon>Dietzia</taxon>
    </lineage>
</organism>
<dbReference type="RefSeq" id="WP_317468273.1">
    <property type="nucleotide sequence ID" value="NZ_JAWLKJ010000001.1"/>
</dbReference>
<evidence type="ECO:0000313" key="2">
    <source>
        <dbReference type="EMBL" id="MDV6297629.1"/>
    </source>
</evidence>
<dbReference type="GO" id="GO:0032259">
    <property type="term" value="P:methylation"/>
    <property type="evidence" value="ECO:0007669"/>
    <property type="project" value="UniProtKB-KW"/>
</dbReference>
<dbReference type="Pfam" id="PF08241">
    <property type="entry name" value="Methyltransf_11"/>
    <property type="match status" value="1"/>
</dbReference>
<feature type="domain" description="Methyltransferase type 11" evidence="1">
    <location>
        <begin position="54"/>
        <end position="147"/>
    </location>
</feature>
<evidence type="ECO:0000313" key="3">
    <source>
        <dbReference type="Proteomes" id="UP001185873"/>
    </source>
</evidence>
<keyword evidence="2" id="KW-0489">Methyltransferase</keyword>
<dbReference type="GO" id="GO:0008757">
    <property type="term" value="F:S-adenosylmethionine-dependent methyltransferase activity"/>
    <property type="evidence" value="ECO:0007669"/>
    <property type="project" value="InterPro"/>
</dbReference>
<dbReference type="Proteomes" id="UP001185873">
    <property type="component" value="Unassembled WGS sequence"/>
</dbReference>
<sequence length="263" mass="28503">MTASPLPQHDRDPESVAGHWLLARMGKKVLRPGGKELSGWLVSATTVTGKRVVEFAPGLGLTATLLLDESPASYVGVDSDADAVAVARHAIGGRGELVVATAQETGLETASADIVVGEAMLTMQGDSAKRQIVAEASRVLGTDGRYLVHELCLVPDTLDDEVKTGIRKDLARSIRVNARPLTVAEWTHLFDEAGFEVESSEFRPMALLQPRRVLADEGIVGVARIVRNLLRDADARRRVLAMRRTFVAHDQHMSAVGFVLRKR</sequence>
<gene>
    <name evidence="2" type="ORF">R3P82_00720</name>
</gene>
<name>A0AAE4U4A3_9ACTN</name>
<dbReference type="InterPro" id="IPR029063">
    <property type="entry name" value="SAM-dependent_MTases_sf"/>
</dbReference>
<reference evidence="2" key="1">
    <citation type="submission" date="2023-10" db="EMBL/GenBank/DDBJ databases">
        <title>Development of a sustainable strategy for remediation of hydrocarbon-contaminated territories based on the waste exchange concept.</title>
        <authorList>
            <person name="Krivoruchko A."/>
        </authorList>
    </citation>
    <scope>NUCLEOTIDE SEQUENCE</scope>
    <source>
        <strain evidence="2">IEGM 1175</strain>
    </source>
</reference>
<proteinExistence type="predicted"/>
<dbReference type="Gene3D" id="3.40.50.150">
    <property type="entry name" value="Vaccinia Virus protein VP39"/>
    <property type="match status" value="1"/>
</dbReference>
<accession>A0AAE4U4A3</accession>
<dbReference type="SUPFAM" id="SSF53335">
    <property type="entry name" value="S-adenosyl-L-methionine-dependent methyltransferases"/>
    <property type="match status" value="1"/>
</dbReference>
<protein>
    <submittedName>
        <fullName evidence="2">Methyltransferase domain-containing protein</fullName>
    </submittedName>
</protein>
<dbReference type="AlphaFoldDB" id="A0AAE4U4A3"/>
<dbReference type="EMBL" id="JAWLKJ010000001">
    <property type="protein sequence ID" value="MDV6297629.1"/>
    <property type="molecule type" value="Genomic_DNA"/>
</dbReference>
<dbReference type="InterPro" id="IPR013216">
    <property type="entry name" value="Methyltransf_11"/>
</dbReference>